<dbReference type="InterPro" id="IPR000668">
    <property type="entry name" value="Peptidase_C1A_C"/>
</dbReference>
<keyword evidence="6" id="KW-0472">Membrane</keyword>
<keyword evidence="5" id="KW-0732">Signal</keyword>
<evidence type="ECO:0000313" key="9">
    <source>
        <dbReference type="EMBL" id="ATZ59720.1"/>
    </source>
</evidence>
<dbReference type="Proteomes" id="UP000232133">
    <property type="component" value="Chromosome"/>
</dbReference>
<proteinExistence type="predicted"/>
<dbReference type="PANTHER" id="PTHR11319">
    <property type="entry name" value="G PROTEIN-COUPLED RECEPTOR-RELATED"/>
    <property type="match status" value="1"/>
</dbReference>
<dbReference type="InterPro" id="IPR000169">
    <property type="entry name" value="Pept_cys_AS"/>
</dbReference>
<dbReference type="CDD" id="cd02619">
    <property type="entry name" value="Peptidase_C1"/>
    <property type="match status" value="1"/>
</dbReference>
<organism evidence="9 10">
    <name type="scientific">Methanobrevibacter smithii</name>
    <dbReference type="NCBI Taxonomy" id="2173"/>
    <lineage>
        <taxon>Archaea</taxon>
        <taxon>Methanobacteriati</taxon>
        <taxon>Methanobacteriota</taxon>
        <taxon>Methanomada group</taxon>
        <taxon>Methanobacteria</taxon>
        <taxon>Methanobacteriales</taxon>
        <taxon>Methanobacteriaceae</taxon>
        <taxon>Methanobrevibacter</taxon>
    </lineage>
</organism>
<dbReference type="InterPro" id="IPR013783">
    <property type="entry name" value="Ig-like_fold"/>
</dbReference>
<dbReference type="PROSITE" id="PS00139">
    <property type="entry name" value="THIOL_PROTEASE_CYS"/>
    <property type="match status" value="1"/>
</dbReference>
<dbReference type="PANTHER" id="PTHR11319:SF35">
    <property type="entry name" value="OUTER MEMBRANE PROTEIN PMPC-RELATED"/>
    <property type="match status" value="1"/>
</dbReference>
<dbReference type="InterPro" id="IPR038765">
    <property type="entry name" value="Papain-like_cys_pep_sf"/>
</dbReference>
<dbReference type="Pfam" id="PF18560">
    <property type="entry name" value="Lectin_like"/>
    <property type="match status" value="1"/>
</dbReference>
<evidence type="ECO:0000313" key="10">
    <source>
        <dbReference type="Proteomes" id="UP000232133"/>
    </source>
</evidence>
<dbReference type="SMART" id="SM00645">
    <property type="entry name" value="Pept_C1"/>
    <property type="match status" value="1"/>
</dbReference>
<dbReference type="InterPro" id="IPR011050">
    <property type="entry name" value="Pectin_lyase_fold/virulence"/>
</dbReference>
<dbReference type="GeneID" id="35118601"/>
<dbReference type="GO" id="GO:0005576">
    <property type="term" value="C:extracellular region"/>
    <property type="evidence" value="ECO:0007669"/>
    <property type="project" value="UniProtKB-SubCell"/>
</dbReference>
<dbReference type="GO" id="GO:0008234">
    <property type="term" value="F:cysteine-type peptidase activity"/>
    <property type="evidence" value="ECO:0007669"/>
    <property type="project" value="InterPro"/>
</dbReference>
<dbReference type="RefSeq" id="WP_100815474.1">
    <property type="nucleotide sequence ID" value="NZ_CP017803.1"/>
</dbReference>
<feature type="domain" description="Peptidase C1A papain C-terminal" evidence="8">
    <location>
        <begin position="442"/>
        <end position="663"/>
    </location>
</feature>
<evidence type="ECO:0000259" key="8">
    <source>
        <dbReference type="SMART" id="SM00645"/>
    </source>
</evidence>
<evidence type="ECO:0000256" key="5">
    <source>
        <dbReference type="ARBA" id="ARBA00022729"/>
    </source>
</evidence>
<accession>A0A2H4U6G8</accession>
<dbReference type="InterPro" id="IPR040528">
    <property type="entry name" value="Lectin-like"/>
</dbReference>
<keyword evidence="4" id="KW-0964">Secreted</keyword>
<evidence type="ECO:0000256" key="2">
    <source>
        <dbReference type="ARBA" id="ARBA00004442"/>
    </source>
</evidence>
<gene>
    <name evidence="9" type="ORF">BK798_04445</name>
</gene>
<dbReference type="InterPro" id="IPR025660">
    <property type="entry name" value="Pept_his_AS"/>
</dbReference>
<dbReference type="EMBL" id="CP017803">
    <property type="protein sequence ID" value="ATZ59720.1"/>
    <property type="molecule type" value="Genomic_DNA"/>
</dbReference>
<protein>
    <submittedName>
        <fullName evidence="9">Peptidase C1</fullName>
    </submittedName>
</protein>
<dbReference type="SUPFAM" id="SSF51126">
    <property type="entry name" value="Pectin lyase-like"/>
    <property type="match status" value="1"/>
</dbReference>
<dbReference type="Gene3D" id="3.90.70.10">
    <property type="entry name" value="Cysteine proteinases"/>
    <property type="match status" value="1"/>
</dbReference>
<evidence type="ECO:0000256" key="3">
    <source>
        <dbReference type="ARBA" id="ARBA00004613"/>
    </source>
</evidence>
<name>A0A2H4U6G8_METSM</name>
<keyword evidence="7" id="KW-0998">Cell outer membrane</keyword>
<sequence length="1453" mass="158970">MVKCVNKSIVLFSVFLLLLMIVPSAFASDAVDNQTVISSDEQIEISAVDDGGVIYSHGEDTNVLTGSNDIYFNASAESDGRGTQSSPYKYLQYNRLTSGCTAHFADGTYELDSKKGIYSSMTFMGQSAQNTIIKFNGIAFNVGDGYTLTLKDLTLDHATVKNLGTVSATNVIFKNGVAVDDTSYGYDNAYGGAIYNYVSTDYYGYVTNVPKNTLYNCTFLNNSAMYGGAIYLPYGELSLSNCKFINNSAHWFGGAIASDKDSKISVVGTVFENCRSVDDAGGAIYAFSTNLEVRDSTFNNCSANFAGAICSLNSEILISYSNFTNNLARYEGGAVYKMYGSGTVIKSNFTKNAALNGGALFSDNCTSFEIKNSEFASNAATGFGGAIFSNANPKLTVDGVTFTDNKASYNANMLNQSNFSPIVSSTNNYSLFVYKSLFNGTLPARYNLAENGFVTDVKNQQDSGNCWAFAALASLETCVLKASNKTFNFSVENMKNLIEMYSAYGWKMETNEGGYNGMPMGYLASWLGPVNATLDPFDDKGTLSPLLDSEMHIQNIYVLPARTSYTDNDAIKEAILKYGGLYASYYHSAGYLNSKTNAYYDPYTGNGNHAITVVGWDDNYSKNNFYTAPAGDGAFIVKNSWGSSWGDNGYFYISYYDRVLFAVNKDNQAFTYILNDTVRYTKNYQYDVAGMTDYLITGKKTVWYKNIYNATGNEAIAAVSTFFNTTVDFEISIYVNDVLQLTQNGRHEGSGYYTIPLKEYVPVAVGDIFKIVVKLANPQNGYAAVPISEQLSTTRCYYAPGVSYFSNDGKKWTDLYDYSASAYSHTYNSQVACLKAFTVADIQNTTVTLNNIAPKVQEFSEIIATVTDGKGKLAKIGEVIFSINGTNYTAGVVDGVAKINVCFDEVGDYVISANYQNNGLYNGSFVQKTVSVTKTDVNLTAYIGDIVYGENPIVSINVTSVAGVNVTGDVVLTISGKKYIVNVVNALAVFEIPEVLDAGKYHAEVSYLGSEKYNAADGTADFTVAKKEITMNVTVDKDYRDITVNVNLSEKLDGNLTVLVNNTPYTLSYTNGTGSLILKNLIYGNYTISAVFTKDNYQTVNVSENVEINSIKTVLEAENVVMYYKDGTRFAVVLRDINGNPLANMDVIISINGRDYVKQSDENGTASLGLNLESKNYTVVTAFGGNSKYFGTRSNNTVSILSTLISKDIVKYYRNGTQFYATVLDFKGNPLANTTVMFNINGVFYNKTTDENGTTKLNIWLRPGKYIITIFNLVTGEQAGNNVTVLSKIVENYDLVKYYKNASKFSVKILDSQGYPVEGTIVTFNINGVFYYKETDANGIASLAINLRPGKYVITTMYGQYDVGNNVTVLPTLQTSDLKMKYLDGSAFNARVVDGQGNPLANQIVTFNVNGVFYNKVTNDEGIASLNIRLMKGEYIITSIYNGFETGNTIKIQ</sequence>
<dbReference type="SUPFAM" id="SSF54001">
    <property type="entry name" value="Cysteine proteinases"/>
    <property type="match status" value="1"/>
</dbReference>
<evidence type="ECO:0000256" key="4">
    <source>
        <dbReference type="ARBA" id="ARBA00022525"/>
    </source>
</evidence>
<evidence type="ECO:0000256" key="1">
    <source>
        <dbReference type="ARBA" id="ARBA00004196"/>
    </source>
</evidence>
<dbReference type="Pfam" id="PF00112">
    <property type="entry name" value="Peptidase_C1"/>
    <property type="match status" value="1"/>
</dbReference>
<reference evidence="9 10" key="1">
    <citation type="submission" date="2016-10" db="EMBL/GenBank/DDBJ databases">
        <authorList>
            <person name="Varghese N."/>
        </authorList>
    </citation>
    <scope>NUCLEOTIDE SEQUENCE [LARGE SCALE GENOMIC DNA]</scope>
    <source>
        <strain evidence="9 10">KB11</strain>
    </source>
</reference>
<dbReference type="Gene3D" id="2.60.40.10">
    <property type="entry name" value="Immunoglobulins"/>
    <property type="match status" value="1"/>
</dbReference>
<evidence type="ECO:0000256" key="6">
    <source>
        <dbReference type="ARBA" id="ARBA00023136"/>
    </source>
</evidence>
<dbReference type="GO" id="GO:0006508">
    <property type="term" value="P:proteolysis"/>
    <property type="evidence" value="ECO:0007669"/>
    <property type="project" value="InterPro"/>
</dbReference>
<dbReference type="PROSITE" id="PS00639">
    <property type="entry name" value="THIOL_PROTEASE_HIS"/>
    <property type="match status" value="1"/>
</dbReference>
<dbReference type="InterPro" id="IPR003368">
    <property type="entry name" value="POMP_repeat"/>
</dbReference>
<dbReference type="Pfam" id="PF02415">
    <property type="entry name" value="Chlam_PMP"/>
    <property type="match status" value="1"/>
</dbReference>
<evidence type="ECO:0000256" key="7">
    <source>
        <dbReference type="ARBA" id="ARBA00023237"/>
    </source>
</evidence>
<comment type="subcellular location">
    <subcellularLocation>
        <location evidence="1">Cell envelope</location>
    </subcellularLocation>
    <subcellularLocation>
        <location evidence="2">Cell outer membrane</location>
    </subcellularLocation>
    <subcellularLocation>
        <location evidence="3">Secreted</location>
    </subcellularLocation>
</comment>